<accession>A0A3N0YGE5</accession>
<keyword evidence="5" id="KW-1185">Reference proteome</keyword>
<protein>
    <recommendedName>
        <fullName evidence="1">Gypsy retrotransposon integrase-like protein 1</fullName>
    </recommendedName>
</protein>
<evidence type="ECO:0000256" key="1">
    <source>
        <dbReference type="ARBA" id="ARBA00039658"/>
    </source>
</evidence>
<evidence type="ECO:0000256" key="2">
    <source>
        <dbReference type="SAM" id="MobiDB-lite"/>
    </source>
</evidence>
<feature type="domain" description="Integrase zinc-binding" evidence="3">
    <location>
        <begin position="33"/>
        <end position="90"/>
    </location>
</feature>
<dbReference type="EMBL" id="RJVU01042596">
    <property type="protein sequence ID" value="ROL45316.1"/>
    <property type="molecule type" value="Genomic_DNA"/>
</dbReference>
<proteinExistence type="predicted"/>
<feature type="region of interest" description="Disordered" evidence="2">
    <location>
        <begin position="87"/>
        <end position="108"/>
    </location>
</feature>
<dbReference type="OrthoDB" id="1430630at2759"/>
<dbReference type="FunFam" id="1.10.340.70:FF:000001">
    <property type="entry name" value="Retrovirus-related Pol polyprotein from transposon gypsy-like Protein"/>
    <property type="match status" value="1"/>
</dbReference>
<evidence type="ECO:0000313" key="5">
    <source>
        <dbReference type="Proteomes" id="UP000281406"/>
    </source>
</evidence>
<sequence>MECAVKHVRWELIFGVSLKSQRNHAKERFAVLNRSRRTPLIRSSHMSLGTGHPRVNETLSLLKERFWWSNMARDVRRYVQGCQECPISKSPHHLPSGKLHPLPVLNRP</sequence>
<evidence type="ECO:0000313" key="4">
    <source>
        <dbReference type="EMBL" id="ROL45316.1"/>
    </source>
</evidence>
<organism evidence="4 5">
    <name type="scientific">Anabarilius grahami</name>
    <name type="common">Kanglang fish</name>
    <name type="synonym">Barilius grahami</name>
    <dbReference type="NCBI Taxonomy" id="495550"/>
    <lineage>
        <taxon>Eukaryota</taxon>
        <taxon>Metazoa</taxon>
        <taxon>Chordata</taxon>
        <taxon>Craniata</taxon>
        <taxon>Vertebrata</taxon>
        <taxon>Euteleostomi</taxon>
        <taxon>Actinopterygii</taxon>
        <taxon>Neopterygii</taxon>
        <taxon>Teleostei</taxon>
        <taxon>Ostariophysi</taxon>
        <taxon>Cypriniformes</taxon>
        <taxon>Xenocyprididae</taxon>
        <taxon>Xenocypridinae</taxon>
        <taxon>Xenocypridinae incertae sedis</taxon>
        <taxon>Anabarilius</taxon>
    </lineage>
</organism>
<evidence type="ECO:0000259" key="3">
    <source>
        <dbReference type="Pfam" id="PF17921"/>
    </source>
</evidence>
<name>A0A3N0YGE5_ANAGA</name>
<dbReference type="Gene3D" id="1.10.340.70">
    <property type="match status" value="1"/>
</dbReference>
<gene>
    <name evidence="4" type="ORF">DPX16_23744</name>
</gene>
<reference evidence="4 5" key="1">
    <citation type="submission" date="2018-10" db="EMBL/GenBank/DDBJ databases">
        <title>Genome assembly for a Yunnan-Guizhou Plateau 3E fish, Anabarilius grahami (Regan), and its evolutionary and genetic applications.</title>
        <authorList>
            <person name="Jiang W."/>
        </authorList>
    </citation>
    <scope>NUCLEOTIDE SEQUENCE [LARGE SCALE GENOMIC DNA]</scope>
    <source>
        <strain evidence="4">AG-KIZ</strain>
        <tissue evidence="4">Muscle</tissue>
    </source>
</reference>
<dbReference type="AlphaFoldDB" id="A0A3N0YGE5"/>
<dbReference type="InterPro" id="IPR041588">
    <property type="entry name" value="Integrase_H2C2"/>
</dbReference>
<dbReference type="PANTHER" id="PTHR47266">
    <property type="entry name" value="ENDONUCLEASE-RELATED"/>
    <property type="match status" value="1"/>
</dbReference>
<dbReference type="Pfam" id="PF17921">
    <property type="entry name" value="Integrase_H2C2"/>
    <property type="match status" value="1"/>
</dbReference>
<dbReference type="InterPro" id="IPR052160">
    <property type="entry name" value="Gypsy_RT_Integrase-like"/>
</dbReference>
<dbReference type="Proteomes" id="UP000281406">
    <property type="component" value="Unassembled WGS sequence"/>
</dbReference>
<comment type="caution">
    <text evidence="4">The sequence shown here is derived from an EMBL/GenBank/DDBJ whole genome shotgun (WGS) entry which is preliminary data.</text>
</comment>